<reference evidence="2" key="1">
    <citation type="submission" date="2017-04" db="EMBL/GenBank/DDBJ databases">
        <authorList>
            <person name="Varghese N."/>
            <person name="Submissions S."/>
        </authorList>
    </citation>
    <scope>NUCLEOTIDE SEQUENCE [LARGE SCALE GENOMIC DNA]</scope>
    <source>
        <strain evidence="2">DSM 4125</strain>
    </source>
</reference>
<keyword evidence="2" id="KW-1185">Reference proteome</keyword>
<evidence type="ECO:0000313" key="1">
    <source>
        <dbReference type="EMBL" id="SMG09462.1"/>
    </source>
</evidence>
<dbReference type="EMBL" id="FXAW01000001">
    <property type="protein sequence ID" value="SMG09462.1"/>
    <property type="molecule type" value="Genomic_DNA"/>
</dbReference>
<dbReference type="Proteomes" id="UP000193804">
    <property type="component" value="Unassembled WGS sequence"/>
</dbReference>
<dbReference type="AlphaFoldDB" id="A0A1X7I603"/>
<sequence>MKKLSDKMKKERELSFLKWLEEKDTLIKNWLRLIPDSFSNGLDYSLESLVLLSDYLILNYKMPESTESLTNQDEMMAVSGYIGEVYIRNIPGNKEWIMSELTPRKNNKFEFFYLVGERNKDQINPFSAYIPSLIYSKDNQEIYLSLKAIKNNSEEFIKKSNAAKVIPGKGGFSYQYFILVKDESFELNEIEQALKIYYAKKGSRDRVYSHNERHLLVNMGDNYYFHFQLDTGEGVLQESKEIAENYKGDKDKSVIASCKSRVEFWGDEDPDGDYINDHMYLLEQLMQNAKLLIFDFRNGVFYDEQ</sequence>
<evidence type="ECO:0000313" key="2">
    <source>
        <dbReference type="Proteomes" id="UP000193804"/>
    </source>
</evidence>
<organism evidence="1 2">
    <name type="scientific">Marivirga sericea</name>
    <dbReference type="NCBI Taxonomy" id="1028"/>
    <lineage>
        <taxon>Bacteria</taxon>
        <taxon>Pseudomonadati</taxon>
        <taxon>Bacteroidota</taxon>
        <taxon>Cytophagia</taxon>
        <taxon>Cytophagales</taxon>
        <taxon>Marivirgaceae</taxon>
        <taxon>Marivirga</taxon>
    </lineage>
</organism>
<name>A0A1X7I603_9BACT</name>
<protein>
    <submittedName>
        <fullName evidence="1">Uncharacterized protein</fullName>
    </submittedName>
</protein>
<dbReference type="RefSeq" id="WP_085515238.1">
    <property type="nucleotide sequence ID" value="NZ_FXAW01000001.1"/>
</dbReference>
<gene>
    <name evidence="1" type="ORF">SAMN05661096_00217</name>
</gene>
<proteinExistence type="predicted"/>
<dbReference type="OrthoDB" id="987125at2"/>
<accession>A0A1X7I603</accession>